<keyword evidence="3" id="KW-1185">Reference proteome</keyword>
<dbReference type="InterPro" id="IPR015867">
    <property type="entry name" value="N-reg_PII/ATP_PRibTrfase_C"/>
</dbReference>
<dbReference type="PANTHER" id="PTHR23419">
    <property type="entry name" value="DIVALENT CATION TOLERANCE CUTA-RELATED"/>
    <property type="match status" value="1"/>
</dbReference>
<dbReference type="SUPFAM" id="SSF54913">
    <property type="entry name" value="GlnB-like"/>
    <property type="match status" value="1"/>
</dbReference>
<dbReference type="RefSeq" id="WP_206254722.1">
    <property type="nucleotide sequence ID" value="NZ_CP071060.1"/>
</dbReference>
<gene>
    <name evidence="2" type="ORF">JY500_00675</name>
</gene>
<dbReference type="Pfam" id="PF03091">
    <property type="entry name" value="CutA1"/>
    <property type="match status" value="1"/>
</dbReference>
<evidence type="ECO:0000313" key="3">
    <source>
        <dbReference type="Proteomes" id="UP000663570"/>
    </source>
</evidence>
<organism evidence="2 3">
    <name type="scientific">Niveibacterium microcysteis</name>
    <dbReference type="NCBI Taxonomy" id="2811415"/>
    <lineage>
        <taxon>Bacteria</taxon>
        <taxon>Pseudomonadati</taxon>
        <taxon>Pseudomonadota</taxon>
        <taxon>Betaproteobacteria</taxon>
        <taxon>Rhodocyclales</taxon>
        <taxon>Rhodocyclaceae</taxon>
        <taxon>Niveibacterium</taxon>
    </lineage>
</organism>
<comment type="similarity">
    <text evidence="1">Belongs to the CutA family.</text>
</comment>
<sequence>MTEPVLIVMCNFPDAATAERIAQRLVERRLAACVNILAPIRSIYRWQGAVEQAEEVPVLIKTAASRYAALEATLLAEHPYEVPEILAVEANRGAAAYLQWVVAMTEPDEQLPDGL</sequence>
<proteinExistence type="inferred from homology"/>
<dbReference type="Proteomes" id="UP000663570">
    <property type="component" value="Chromosome"/>
</dbReference>
<accession>A0ABX7M611</accession>
<protein>
    <submittedName>
        <fullName evidence="2">Divalent-cation tolerance protein CutA</fullName>
    </submittedName>
</protein>
<dbReference type="InterPro" id="IPR004323">
    <property type="entry name" value="Ion_tolerance_CutA"/>
</dbReference>
<dbReference type="PANTHER" id="PTHR23419:SF8">
    <property type="entry name" value="FI09726P"/>
    <property type="match status" value="1"/>
</dbReference>
<dbReference type="EMBL" id="CP071060">
    <property type="protein sequence ID" value="QSI77199.1"/>
    <property type="molecule type" value="Genomic_DNA"/>
</dbReference>
<evidence type="ECO:0000256" key="1">
    <source>
        <dbReference type="ARBA" id="ARBA00010169"/>
    </source>
</evidence>
<name>A0ABX7M611_9RHOO</name>
<dbReference type="InterPro" id="IPR011322">
    <property type="entry name" value="N-reg_PII-like_a/b"/>
</dbReference>
<dbReference type="Gene3D" id="3.30.70.120">
    <property type="match status" value="1"/>
</dbReference>
<evidence type="ECO:0000313" key="2">
    <source>
        <dbReference type="EMBL" id="QSI77199.1"/>
    </source>
</evidence>
<reference evidence="2 3" key="1">
    <citation type="submission" date="2021-02" db="EMBL/GenBank/DDBJ databases">
        <title>Niveibacterium changnyeongensis HC41.</title>
        <authorList>
            <person name="Kang M."/>
        </authorList>
    </citation>
    <scope>NUCLEOTIDE SEQUENCE [LARGE SCALE GENOMIC DNA]</scope>
    <source>
        <strain evidence="2 3">HC41</strain>
    </source>
</reference>